<feature type="transmembrane region" description="Helical" evidence="1">
    <location>
        <begin position="98"/>
        <end position="118"/>
    </location>
</feature>
<organism evidence="2 3">
    <name type="scientific">Candidatus Argoarchaeum ethanivorans</name>
    <dbReference type="NCBI Taxonomy" id="2608793"/>
    <lineage>
        <taxon>Archaea</taxon>
        <taxon>Methanobacteriati</taxon>
        <taxon>Methanobacteriota</taxon>
        <taxon>Stenosarchaea group</taxon>
        <taxon>Methanomicrobia</taxon>
        <taxon>Methanosarcinales</taxon>
        <taxon>Methanosarcinales incertae sedis</taxon>
        <taxon>GOM Arc I cluster</taxon>
        <taxon>Candidatus Argoarchaeum</taxon>
    </lineage>
</organism>
<dbReference type="EMBL" id="CAJHIO010000039">
    <property type="protein sequence ID" value="CAD6493733.1"/>
    <property type="molecule type" value="Genomic_DNA"/>
</dbReference>
<feature type="transmembrane region" description="Helical" evidence="1">
    <location>
        <begin position="43"/>
        <end position="62"/>
    </location>
</feature>
<feature type="transmembrane region" description="Helical" evidence="1">
    <location>
        <begin position="68"/>
        <end position="86"/>
    </location>
</feature>
<gene>
    <name evidence="2" type="ORF">CHKLHMKO_00529</name>
</gene>
<accession>A0A811TDJ9</accession>
<name>A0A811TDJ9_9EURY</name>
<evidence type="ECO:0000313" key="2">
    <source>
        <dbReference type="EMBL" id="CAD6493733.1"/>
    </source>
</evidence>
<reference evidence="2" key="1">
    <citation type="submission" date="2020-10" db="EMBL/GenBank/DDBJ databases">
        <authorList>
            <person name="Hahn C.J."/>
            <person name="Laso-Perez R."/>
            <person name="Vulcano F."/>
            <person name="Vaziourakis K.-M."/>
            <person name="Stokke R."/>
            <person name="Steen I.H."/>
            <person name="Teske A."/>
            <person name="Boetius A."/>
            <person name="Liebeke M."/>
            <person name="Amann R."/>
            <person name="Knittel K."/>
        </authorList>
    </citation>
    <scope>NUCLEOTIDE SEQUENCE</scope>
    <source>
        <strain evidence="2">Gfbio:e3339647-f889-4370-9287-4fb5cb688e4c:AG392O15_GoMArc1</strain>
    </source>
</reference>
<evidence type="ECO:0000313" key="3">
    <source>
        <dbReference type="Proteomes" id="UP000610373"/>
    </source>
</evidence>
<evidence type="ECO:0000256" key="1">
    <source>
        <dbReference type="SAM" id="Phobius"/>
    </source>
</evidence>
<keyword evidence="1" id="KW-1133">Transmembrane helix</keyword>
<dbReference type="AlphaFoldDB" id="A0A811TDJ9"/>
<feature type="transmembrane region" description="Helical" evidence="1">
    <location>
        <begin position="15"/>
        <end position="36"/>
    </location>
</feature>
<feature type="transmembrane region" description="Helical" evidence="1">
    <location>
        <begin position="130"/>
        <end position="154"/>
    </location>
</feature>
<sequence>MKEKELILGLSEKQILVFLLEFIVVSTIFLGVWYYIGKFYQGVVFFFAKHILLALDYTPLQISAVNLSGAYMANFNLVPLVALAIATPRLAMKRRIEMLAIGISLLFLLHVLDLVAHFPMYFHGSGIAQFVVYSIGVGGVALPFIIWAVFVFLFSKRYTH</sequence>
<comment type="caution">
    <text evidence="2">The sequence shown here is derived from an EMBL/GenBank/DDBJ whole genome shotgun (WGS) entry which is preliminary data.</text>
</comment>
<protein>
    <submittedName>
        <fullName evidence="2">Uncharacterized protein</fullName>
    </submittedName>
</protein>
<proteinExistence type="predicted"/>
<dbReference type="Proteomes" id="UP000610373">
    <property type="component" value="Unassembled WGS sequence"/>
</dbReference>
<keyword evidence="1" id="KW-0812">Transmembrane</keyword>
<keyword evidence="1" id="KW-0472">Membrane</keyword>